<evidence type="ECO:0000256" key="6">
    <source>
        <dbReference type="ARBA" id="ARBA00022807"/>
    </source>
</evidence>
<keyword evidence="3" id="KW-0645">Protease</keyword>
<evidence type="ECO:0000256" key="2">
    <source>
        <dbReference type="ARBA" id="ARBA00012759"/>
    </source>
</evidence>
<dbReference type="InterPro" id="IPR051346">
    <property type="entry name" value="OTU_Deubiquitinase"/>
</dbReference>
<accession>A0A8H4SVS1</accession>
<keyword evidence="6" id="KW-0788">Thiol protease</keyword>
<sequence length="1973" mass="225838">MDASHQTPAQTLFCTTEQLEYLFNHLILPTKLPGHDDTSPSNEEFLINFVLQSLARFGKLSDQDDEAVTDHCISMFKNTRDARDSGNLDSRSIQNSLKRLSEQADATTMDHITEQNAGLIIQRSESSYSFQTFELSPTNKAAMTTKGRLIREFPATVTEISTKDFNDPFFQEPKVEEAQQLHNEERDSTDPRIITELLTSFLRGAETPGEITAVQKRTREEVSWNSSKYPWTRSPLWLLLRVGLQLTMTCHPQGATDLYKRFMVFLIAQALQIACGKLSSSEMIHLMMAKISRRLCKLGDIEGGPWLHAIKDVVSSASGKLKERWVNIQQRNEQPLDLDGLAQFKFEEHTAFSLPDLNTFLATIPGRQHLSTTKEFKAKPIAIALDPLKIPTINGSVNNDNKSFELAVVETWVQGNLDTWLEQNLSSEQSCHSLKKLLEHYHMSAERWYIGRPERMSKMLLTLGEIWVAIDKMAVHHNPLMLKYRNEIPRVFFSDLLLHSKADMERLHWLEEYLDDPSGKLKPSALLSYDQRLSFAVEYFRPSPKLQAKKEQIERSAQLDRDKKLKQFRELKAKYDAIMKKYDEMQCDQVLQFQHDVEYYVHTKAKCRRCALPAKAKKLKINPHEWPLPADELEAQTSVFEMDVPVTFGVWRDATVYFLDNILRFESSSAGEYPRASFPLTTYKPLGRWVESQRHRVQVLSEIKPHSQTHRNQKSIETSTEADVCLNNGLRFQYRDSSRNTFLTTFKATTEISKHCTIELPSRAHTLQRFMARTWLCENGETPNQAIASQSDCPEYMPPGEFKALAVLPYGYRLQWMSILTQLAMPTVDSNKPETTLFLLQMMLQAGPFDEDEVTRHAHTRPTEVEFGSQMLKYLGESVSRVQENWESYTSLCSFTCLATRLLALGDMSLSKGILELITRCREISYKWVMHLLAKIQDINDGTQRKEFLETAVHIALVCIETFNLEEEHFQEVLADEQQAAILLEISIIIHNNANLQHLQEDALYGIMLNRYEVTMHRALPILVKEIVSKGSSCLDLAIKRRWPDFARTSEWSSIFDHWVTTVTGNLQVHVSLLTGQLLVNGLPVSQLPRQYETHQQYQKPFGSTTVEVMPSDLPGMSFCSTKLFHGYTVHLGITTKRGVDDLLVRLCKNGSTLELIPSRLLQELLPDDFVDNHAHWLEEASGDIKFCHVTDPWPSRNEDVWHLRKPAGKWELSLGKESVLVSSSCELGQRISTIFSRLQPASDLHLVLHQKSKELEVQLPKLRLEFTIRPGTSDIKSRQFRDMEVDQNQAIGTLIGLQNKLALPNSHDSQVRSVIIPEGNVSCRISTGRGVENHTEVSLDCETAGRVQAYRLDPLLRRIIPNDKIDSKLYLAYLHALTSYCLPDPFIQRTGTEEALTILGSASIRAPTAFFPTAYTMLSKIAQLSPKRSYYPADQREMQNVRWRNDMSYIFQDDRFGKEVRKIFEKYGEVQFLFPKDPLPCLEQHRSVDALVNRAILRTSGNRVCGFGAEDFTTKHDVMYKSREKSKSSERSARTVEMAYRIYNRSATLSKPVSRNLGNRLFNLMTTEERLNTRGTLSKSRIDYDSSWLQGPASYLSTVWFQLDNSYNKSVGWFNTFELMMWMTTMPYSSDYDAQVGQALLLLTQCRSLAGCQPLAAPSYNLSAGCNFEEKDLRAAITPYLISFGSSPDAVSARLLGETASEAAHRWREEYRRRSSKAVDMFVNAMKRQWPSTDPEEPEDPRIDFESYIRMEPAMESALERWNQWLKNIRLKQHLEKTVSSMRDDVPIGSIQVQPVLPRRLISTKKPLSRDGQSNKLSGIIEKLDSKAKLNYEHRYLRELKDSLSSLNGHTESDLKEEQLRKLPGLLHRHLEKCESYFTRLQDSIISSLSSSSTLSYMTSKVIVEAGFLPRMSPTQLLQQLRPAQWKSLSSGWKESLIHSGIAITSVQRAKRLIRFQSSHIDLIRELENGGH</sequence>
<comment type="catalytic activity">
    <reaction evidence="1">
        <text>Thiol-dependent hydrolysis of ester, thioester, amide, peptide and isopeptide bonds formed by the C-terminal Gly of ubiquitin (a 76-residue protein attached to proteins as an intracellular targeting signal).</text>
        <dbReference type="EC" id="3.4.19.12"/>
    </reaction>
</comment>
<comment type="caution">
    <text evidence="8">The sequence shown here is derived from an EMBL/GenBank/DDBJ whole genome shotgun (WGS) entry which is preliminary data.</text>
</comment>
<evidence type="ECO:0000256" key="3">
    <source>
        <dbReference type="ARBA" id="ARBA00022670"/>
    </source>
</evidence>
<evidence type="ECO:0000313" key="8">
    <source>
        <dbReference type="EMBL" id="KAF4946704.1"/>
    </source>
</evidence>
<organism evidence="8 9">
    <name type="scientific">Fusarium gaditjirri</name>
    <dbReference type="NCBI Taxonomy" id="282569"/>
    <lineage>
        <taxon>Eukaryota</taxon>
        <taxon>Fungi</taxon>
        <taxon>Dikarya</taxon>
        <taxon>Ascomycota</taxon>
        <taxon>Pezizomycotina</taxon>
        <taxon>Sordariomycetes</taxon>
        <taxon>Hypocreomycetidae</taxon>
        <taxon>Hypocreales</taxon>
        <taxon>Nectriaceae</taxon>
        <taxon>Fusarium</taxon>
        <taxon>Fusarium nisikadoi species complex</taxon>
    </lineage>
</organism>
<gene>
    <name evidence="8" type="ORF">FGADI_10908</name>
</gene>
<keyword evidence="5" id="KW-0378">Hydrolase</keyword>
<keyword evidence="9" id="KW-1185">Reference proteome</keyword>
<evidence type="ECO:0000259" key="7">
    <source>
        <dbReference type="Pfam" id="PF20255"/>
    </source>
</evidence>
<dbReference type="Proteomes" id="UP000604273">
    <property type="component" value="Unassembled WGS sequence"/>
</dbReference>
<proteinExistence type="predicted"/>
<evidence type="ECO:0000256" key="4">
    <source>
        <dbReference type="ARBA" id="ARBA00022786"/>
    </source>
</evidence>
<protein>
    <recommendedName>
        <fullName evidence="2">ubiquitinyl hydrolase 1</fullName>
        <ecNumber evidence="2">3.4.19.12</ecNumber>
    </recommendedName>
</protein>
<evidence type="ECO:0000313" key="9">
    <source>
        <dbReference type="Proteomes" id="UP000604273"/>
    </source>
</evidence>
<name>A0A8H4SVS1_9HYPO</name>
<dbReference type="EMBL" id="JABFAI010000305">
    <property type="protein sequence ID" value="KAF4946704.1"/>
    <property type="molecule type" value="Genomic_DNA"/>
</dbReference>
<evidence type="ECO:0000256" key="1">
    <source>
        <dbReference type="ARBA" id="ARBA00000707"/>
    </source>
</evidence>
<dbReference type="GO" id="GO:0006508">
    <property type="term" value="P:proteolysis"/>
    <property type="evidence" value="ECO:0007669"/>
    <property type="project" value="UniProtKB-KW"/>
</dbReference>
<dbReference type="OrthoDB" id="3182339at2759"/>
<evidence type="ECO:0000256" key="5">
    <source>
        <dbReference type="ARBA" id="ARBA00022801"/>
    </source>
</evidence>
<dbReference type="EC" id="3.4.19.12" evidence="2"/>
<reference evidence="8" key="2">
    <citation type="submission" date="2020-05" db="EMBL/GenBank/DDBJ databases">
        <authorList>
            <person name="Kim H.-S."/>
            <person name="Proctor R.H."/>
            <person name="Brown D.W."/>
        </authorList>
    </citation>
    <scope>NUCLEOTIDE SEQUENCE</scope>
    <source>
        <strain evidence="8">NRRL 45417</strain>
    </source>
</reference>
<dbReference type="InterPro" id="IPR046541">
    <property type="entry name" value="DUF6606"/>
</dbReference>
<dbReference type="Pfam" id="PF20255">
    <property type="entry name" value="DUF6606"/>
    <property type="match status" value="1"/>
</dbReference>
<dbReference type="PANTHER" id="PTHR13367">
    <property type="entry name" value="UBIQUITIN THIOESTERASE"/>
    <property type="match status" value="1"/>
</dbReference>
<feature type="domain" description="DUF6606" evidence="7">
    <location>
        <begin position="22"/>
        <end position="272"/>
    </location>
</feature>
<reference evidence="8" key="1">
    <citation type="journal article" date="2020" name="BMC Genomics">
        <title>Correction to: Identification and distribution of gene clusters required for synthesis of sphingolipid metabolism inhibitors in diverse species of the filamentous fungus Fusarium.</title>
        <authorList>
            <person name="Kim H.S."/>
            <person name="Lohmar J.M."/>
            <person name="Busman M."/>
            <person name="Brown D.W."/>
            <person name="Naumann T.A."/>
            <person name="Divon H.H."/>
            <person name="Lysoe E."/>
            <person name="Uhlig S."/>
            <person name="Proctor R.H."/>
        </authorList>
    </citation>
    <scope>NUCLEOTIDE SEQUENCE</scope>
    <source>
        <strain evidence="8">NRRL 45417</strain>
    </source>
</reference>
<dbReference type="GO" id="GO:0004843">
    <property type="term" value="F:cysteine-type deubiquitinase activity"/>
    <property type="evidence" value="ECO:0007669"/>
    <property type="project" value="UniProtKB-EC"/>
</dbReference>
<keyword evidence="4" id="KW-0833">Ubl conjugation pathway</keyword>
<dbReference type="PANTHER" id="PTHR13367:SF34">
    <property type="match status" value="1"/>
</dbReference>